<comment type="subcellular location">
    <subcellularLocation>
        <location evidence="1 17">Cell membrane</location>
        <topology evidence="1 17">Multi-pass membrane protein</topology>
    </subcellularLocation>
</comment>
<evidence type="ECO:0000256" key="1">
    <source>
        <dbReference type="ARBA" id="ARBA00004651"/>
    </source>
</evidence>
<feature type="transmembrane region" description="Helical" evidence="17">
    <location>
        <begin position="204"/>
        <end position="226"/>
    </location>
</feature>
<dbReference type="GO" id="GO:0005886">
    <property type="term" value="C:plasma membrane"/>
    <property type="evidence" value="ECO:0007669"/>
    <property type="project" value="UniProtKB-SubCell"/>
</dbReference>
<dbReference type="GO" id="GO:0008360">
    <property type="term" value="P:regulation of cell shape"/>
    <property type="evidence" value="ECO:0007669"/>
    <property type="project" value="UniProtKB-KW"/>
</dbReference>
<keyword evidence="13 17" id="KW-0961">Cell wall biogenesis/degradation</keyword>
<evidence type="ECO:0000256" key="5">
    <source>
        <dbReference type="ARBA" id="ARBA00022475"/>
    </source>
</evidence>
<feature type="transmembrane region" description="Helical" evidence="17">
    <location>
        <begin position="141"/>
        <end position="166"/>
    </location>
</feature>
<feature type="transmembrane region" description="Helical" evidence="17">
    <location>
        <begin position="42"/>
        <end position="60"/>
    </location>
</feature>
<dbReference type="Proteomes" id="UP000186156">
    <property type="component" value="Unassembled WGS sequence"/>
</dbReference>
<evidence type="ECO:0000256" key="3">
    <source>
        <dbReference type="ARBA" id="ARBA00012374"/>
    </source>
</evidence>
<keyword evidence="6 17" id="KW-0812">Transmembrane</keyword>
<comment type="function">
    <text evidence="17">Catalyzes the dephosphorylation of undecaprenyl diphosphate (UPP). Confers resistance to bacitracin.</text>
</comment>
<evidence type="ECO:0000256" key="6">
    <source>
        <dbReference type="ARBA" id="ARBA00022692"/>
    </source>
</evidence>
<keyword evidence="5 17" id="KW-1003">Cell membrane</keyword>
<feature type="transmembrane region" description="Helical" evidence="17">
    <location>
        <begin position="76"/>
        <end position="93"/>
    </location>
</feature>
<reference evidence="19" key="1">
    <citation type="submission" date="2017-01" db="EMBL/GenBank/DDBJ databases">
        <authorList>
            <person name="Varghese N."/>
            <person name="Submissions S."/>
        </authorList>
    </citation>
    <scope>NUCLEOTIDE SEQUENCE [LARGE SCALE GENOMIC DNA]</scope>
    <source>
        <strain evidence="19">DSM 16176</strain>
    </source>
</reference>
<evidence type="ECO:0000313" key="18">
    <source>
        <dbReference type="EMBL" id="SIS96643.1"/>
    </source>
</evidence>
<evidence type="ECO:0000256" key="2">
    <source>
        <dbReference type="ARBA" id="ARBA00010621"/>
    </source>
</evidence>
<dbReference type="STRING" id="252246.SAMN05421799_10857"/>
<evidence type="ECO:0000256" key="10">
    <source>
        <dbReference type="ARBA" id="ARBA00022989"/>
    </source>
</evidence>
<sequence>MTYGEAVLFGAVQGLTEFLPISSSGHIVLLQKLMHVDVENNTAFVLMLHLGTLFAVLYAMRKEVRWLIQHPKARETWMVVLALLPTAVIGALFEEWFDDLFASGVTIGLEFFLTGVILWWMDAADAGHKNESTMTAADSLWIGALQGVAILPALSRSGLTIAGGLWRGLGREAATRFSFLLSIPAILGGVLVKLDDLFEAHGSAAVSAGPMFAGMLAALVMGYASVRFTQRLVVRARMRWFAVYTFALAAWILFDQLVQHRWFPPLA</sequence>
<comment type="similarity">
    <text evidence="2 17">Belongs to the UppP family.</text>
</comment>
<dbReference type="GO" id="GO:0046677">
    <property type="term" value="P:response to antibiotic"/>
    <property type="evidence" value="ECO:0007669"/>
    <property type="project" value="UniProtKB-UniRule"/>
</dbReference>
<evidence type="ECO:0000256" key="4">
    <source>
        <dbReference type="ARBA" id="ARBA00021581"/>
    </source>
</evidence>
<protein>
    <recommendedName>
        <fullName evidence="4 17">Undecaprenyl-diphosphatase</fullName>
        <ecNumber evidence="3 17">3.6.1.27</ecNumber>
    </recommendedName>
    <alternativeName>
        <fullName evidence="15 17">Bacitracin resistance protein</fullName>
    </alternativeName>
    <alternativeName>
        <fullName evidence="14 17">Undecaprenyl pyrophosphate phosphatase</fullName>
    </alternativeName>
</protein>
<evidence type="ECO:0000256" key="17">
    <source>
        <dbReference type="HAMAP-Rule" id="MF_01006"/>
    </source>
</evidence>
<accession>A0A1N7NE09</accession>
<keyword evidence="19" id="KW-1185">Reference proteome</keyword>
<keyword evidence="7 17" id="KW-0378">Hydrolase</keyword>
<comment type="catalytic activity">
    <reaction evidence="16 17">
        <text>di-trans,octa-cis-undecaprenyl diphosphate + H2O = di-trans,octa-cis-undecaprenyl phosphate + phosphate + H(+)</text>
        <dbReference type="Rhea" id="RHEA:28094"/>
        <dbReference type="ChEBI" id="CHEBI:15377"/>
        <dbReference type="ChEBI" id="CHEBI:15378"/>
        <dbReference type="ChEBI" id="CHEBI:43474"/>
        <dbReference type="ChEBI" id="CHEBI:58405"/>
        <dbReference type="ChEBI" id="CHEBI:60392"/>
        <dbReference type="EC" id="3.6.1.27"/>
    </reaction>
</comment>
<dbReference type="GO" id="GO:0071555">
    <property type="term" value="P:cell wall organization"/>
    <property type="evidence" value="ECO:0007669"/>
    <property type="project" value="UniProtKB-KW"/>
</dbReference>
<evidence type="ECO:0000313" key="19">
    <source>
        <dbReference type="Proteomes" id="UP000186156"/>
    </source>
</evidence>
<dbReference type="AlphaFoldDB" id="A0A1N7NE09"/>
<evidence type="ECO:0000256" key="8">
    <source>
        <dbReference type="ARBA" id="ARBA00022960"/>
    </source>
</evidence>
<evidence type="ECO:0000256" key="16">
    <source>
        <dbReference type="ARBA" id="ARBA00047594"/>
    </source>
</evidence>
<dbReference type="EC" id="3.6.1.27" evidence="3 17"/>
<evidence type="ECO:0000256" key="14">
    <source>
        <dbReference type="ARBA" id="ARBA00032707"/>
    </source>
</evidence>
<keyword evidence="11 17" id="KW-0472">Membrane</keyword>
<proteinExistence type="inferred from homology"/>
<evidence type="ECO:0000256" key="9">
    <source>
        <dbReference type="ARBA" id="ARBA00022984"/>
    </source>
</evidence>
<dbReference type="OrthoDB" id="9808289at2"/>
<evidence type="ECO:0000256" key="15">
    <source>
        <dbReference type="ARBA" id="ARBA00032932"/>
    </source>
</evidence>
<evidence type="ECO:0000256" key="7">
    <source>
        <dbReference type="ARBA" id="ARBA00022801"/>
    </source>
</evidence>
<comment type="miscellaneous">
    <text evidence="17">Bacitracin is thought to be involved in the inhibition of peptidoglycan synthesis by sequestering undecaprenyl diphosphate, thereby reducing the pool of lipid carrier available.</text>
</comment>
<dbReference type="GO" id="GO:0050380">
    <property type="term" value="F:undecaprenyl-diphosphatase activity"/>
    <property type="evidence" value="ECO:0007669"/>
    <property type="project" value="UniProtKB-UniRule"/>
</dbReference>
<evidence type="ECO:0000256" key="12">
    <source>
        <dbReference type="ARBA" id="ARBA00023251"/>
    </source>
</evidence>
<evidence type="ECO:0000256" key="13">
    <source>
        <dbReference type="ARBA" id="ARBA00023316"/>
    </source>
</evidence>
<feature type="transmembrane region" description="Helical" evidence="17">
    <location>
        <begin position="100"/>
        <end position="121"/>
    </location>
</feature>
<feature type="transmembrane region" description="Helical" evidence="17">
    <location>
        <begin position="238"/>
        <end position="254"/>
    </location>
</feature>
<evidence type="ECO:0000256" key="11">
    <source>
        <dbReference type="ARBA" id="ARBA00023136"/>
    </source>
</evidence>
<dbReference type="PANTHER" id="PTHR30622:SF4">
    <property type="entry name" value="UNDECAPRENYL-DIPHOSPHATASE"/>
    <property type="match status" value="1"/>
</dbReference>
<dbReference type="Pfam" id="PF02673">
    <property type="entry name" value="BacA"/>
    <property type="match status" value="1"/>
</dbReference>
<keyword evidence="12 17" id="KW-0046">Antibiotic resistance</keyword>
<dbReference type="InterPro" id="IPR003824">
    <property type="entry name" value="UppP"/>
</dbReference>
<feature type="transmembrane region" description="Helical" evidence="17">
    <location>
        <begin position="173"/>
        <end position="192"/>
    </location>
</feature>
<gene>
    <name evidence="17" type="primary">uppP</name>
    <name evidence="18" type="ORF">SAMN05421799_10857</name>
</gene>
<dbReference type="HAMAP" id="MF_01006">
    <property type="entry name" value="Undec_diphosphatase"/>
    <property type="match status" value="1"/>
</dbReference>
<keyword evidence="8 17" id="KW-0133">Cell shape</keyword>
<keyword evidence="9 17" id="KW-0573">Peptidoglycan synthesis</keyword>
<organism evidence="18 19">
    <name type="scientific">Alicyclobacillus vulcanalis</name>
    <dbReference type="NCBI Taxonomy" id="252246"/>
    <lineage>
        <taxon>Bacteria</taxon>
        <taxon>Bacillati</taxon>
        <taxon>Bacillota</taxon>
        <taxon>Bacilli</taxon>
        <taxon>Bacillales</taxon>
        <taxon>Alicyclobacillaceae</taxon>
        <taxon>Alicyclobacillus</taxon>
    </lineage>
</organism>
<keyword evidence="10 17" id="KW-1133">Transmembrane helix</keyword>
<dbReference type="GO" id="GO:0009252">
    <property type="term" value="P:peptidoglycan biosynthetic process"/>
    <property type="evidence" value="ECO:0007669"/>
    <property type="project" value="UniProtKB-KW"/>
</dbReference>
<dbReference type="EMBL" id="FTOO01000008">
    <property type="protein sequence ID" value="SIS96643.1"/>
    <property type="molecule type" value="Genomic_DNA"/>
</dbReference>
<name>A0A1N7NE09_9BACL</name>
<dbReference type="RefSeq" id="WP_076347662.1">
    <property type="nucleotide sequence ID" value="NZ_FTOO01000008.1"/>
</dbReference>
<dbReference type="PANTHER" id="PTHR30622">
    <property type="entry name" value="UNDECAPRENYL-DIPHOSPHATASE"/>
    <property type="match status" value="1"/>
</dbReference>